<dbReference type="Proteomes" id="UP001142489">
    <property type="component" value="Unassembled WGS sequence"/>
</dbReference>
<evidence type="ECO:0000256" key="1">
    <source>
        <dbReference type="ARBA" id="ARBA00022801"/>
    </source>
</evidence>
<dbReference type="CDD" id="cd18793">
    <property type="entry name" value="SF2_C_SNF"/>
    <property type="match status" value="1"/>
</dbReference>
<feature type="region of interest" description="Disordered" evidence="3">
    <location>
        <begin position="586"/>
        <end position="609"/>
    </location>
</feature>
<feature type="region of interest" description="Disordered" evidence="3">
    <location>
        <begin position="764"/>
        <end position="783"/>
    </location>
</feature>
<dbReference type="AlphaFoldDB" id="A0A9Q1AU00"/>
<name>A0A9Q1AU00_9SAUR</name>
<keyword evidence="6" id="KW-1185">Reference proteome</keyword>
<dbReference type="InterPro" id="IPR050496">
    <property type="entry name" value="SNF2_RAD54_helicase_repair"/>
</dbReference>
<accession>A0A9Q1AU00</accession>
<keyword evidence="2" id="KW-0067">ATP-binding</keyword>
<dbReference type="PANTHER" id="PTHR45629">
    <property type="entry name" value="SNF2/RAD54 FAMILY MEMBER"/>
    <property type="match status" value="1"/>
</dbReference>
<dbReference type="EMBL" id="JAPFRF010000015">
    <property type="protein sequence ID" value="KAJ7310311.1"/>
    <property type="molecule type" value="Genomic_DNA"/>
</dbReference>
<keyword evidence="1" id="KW-0378">Hydrolase</keyword>
<dbReference type="PROSITE" id="PS51194">
    <property type="entry name" value="HELICASE_CTER"/>
    <property type="match status" value="1"/>
</dbReference>
<dbReference type="PANTHER" id="PTHR45629:SF7">
    <property type="entry name" value="DNA EXCISION REPAIR PROTEIN ERCC-6-RELATED"/>
    <property type="match status" value="1"/>
</dbReference>
<keyword evidence="2" id="KW-0347">Helicase</keyword>
<feature type="compositionally biased region" description="Basic and acidic residues" evidence="3">
    <location>
        <begin position="499"/>
        <end position="508"/>
    </location>
</feature>
<dbReference type="InterPro" id="IPR001650">
    <property type="entry name" value="Helicase_C-like"/>
</dbReference>
<dbReference type="InterPro" id="IPR049730">
    <property type="entry name" value="SNF2/RAD54-like_C"/>
</dbReference>
<sequence length="911" mass="101708">MPSLPRKNDFIVWVYLAPVQEEIYRKFLSLDHIKELLMTTRSPLAELNVLKKLCDHPRLLSTRACGQLGLEASSPNELGGRENEAEEPLSMDKNIEHVSDEVLMKESGKLGFLVALLEKLQREGHRTLVFSQSRKMLDIIAHILKRRSFKFMRIDGTVTDLTEREKRIGVFQNDGGVSVFLLTTQVGGIGLTLTAATRVVVFDPSWNPAVDAQAVDRAYRIGQKENVVIYRLITCGTVEEKIYRRQIFKDALIRQTTGDKKNPYRYFTMQELRELFTLEDTRRSSTQLQLQSLHSTQRKTDPCLDEHIAYLHSLDIFGLSDHDLMYSHETVHEDEAEDEEAYRYIEHRVQKAQELVQLESQLKEQLTGNIQNSTEGAWLKRIEMATPPKRRPQRSPENQALGPLASIEPTDAEVISLVSEEEEEGNGDNGVINISSKIASLVIEDVTEEQIIRDGSNLSVSRSKSLSIEDVADEQIFRDLSNLSMSPTKSKGRRSGHVHALERERDQSSRSAFLPTHSPDKENCSPHAVSCHPAAGDADDVQRLWTDPDEEMSLCKDEDDPSTGLQGHGPRQEACAAVSSRHASSFSREENCRSEPPGILGDPPAEGIGKWEDVHMASFQQSWEYVSGEENSRPQMEMSLDVLTTSLGKVCETNELDAAGLSPLQIPRISECCAMEKSGTDEMMLGGDVLAAPLSFQTDFNLILECSKEGPRDGSTIGMSLDEDVENEGFQLKLDSGSSSVSYSWAAGNRSDGNIQANRSMGSVLADDSRTSRASMGDSGTSFTVKRRPMRRIISDDEEEEEGLLTEGNESEVREFSALSHRRGNFVSTPKPERLAPELGFSPGATSVKRRSTASRRSFAHLVLDEVEDMAETVGNAHDQTDLESDSTQEYIVQELTELEEDHNFSRPVSI</sequence>
<evidence type="ECO:0000313" key="6">
    <source>
        <dbReference type="Proteomes" id="UP001142489"/>
    </source>
</evidence>
<dbReference type="OrthoDB" id="413460at2759"/>
<keyword evidence="2" id="KW-0547">Nucleotide-binding</keyword>
<dbReference type="GO" id="GO:0015616">
    <property type="term" value="F:DNA translocase activity"/>
    <property type="evidence" value="ECO:0007669"/>
    <property type="project" value="TreeGrafter"/>
</dbReference>
<dbReference type="InterPro" id="IPR027417">
    <property type="entry name" value="P-loop_NTPase"/>
</dbReference>
<dbReference type="SUPFAM" id="SSF52540">
    <property type="entry name" value="P-loop containing nucleoside triphosphate hydrolases"/>
    <property type="match status" value="1"/>
</dbReference>
<reference evidence="5" key="1">
    <citation type="journal article" date="2023" name="DNA Res.">
        <title>Chromosome-level genome assembly of Phrynocephalus forsythii using third-generation DNA sequencing and Hi-C analysis.</title>
        <authorList>
            <person name="Qi Y."/>
            <person name="Zhao W."/>
            <person name="Zhao Y."/>
            <person name="Niu C."/>
            <person name="Cao S."/>
            <person name="Zhang Y."/>
        </authorList>
    </citation>
    <scope>NUCLEOTIDE SEQUENCE</scope>
    <source>
        <tissue evidence="5">Muscle</tissue>
    </source>
</reference>
<feature type="compositionally biased region" description="Acidic residues" evidence="3">
    <location>
        <begin position="552"/>
        <end position="561"/>
    </location>
</feature>
<organism evidence="5 6">
    <name type="scientific">Phrynocephalus forsythii</name>
    <dbReference type="NCBI Taxonomy" id="171643"/>
    <lineage>
        <taxon>Eukaryota</taxon>
        <taxon>Metazoa</taxon>
        <taxon>Chordata</taxon>
        <taxon>Craniata</taxon>
        <taxon>Vertebrata</taxon>
        <taxon>Euteleostomi</taxon>
        <taxon>Lepidosauria</taxon>
        <taxon>Squamata</taxon>
        <taxon>Bifurcata</taxon>
        <taxon>Unidentata</taxon>
        <taxon>Episquamata</taxon>
        <taxon>Toxicofera</taxon>
        <taxon>Iguania</taxon>
        <taxon>Acrodonta</taxon>
        <taxon>Agamidae</taxon>
        <taxon>Agaminae</taxon>
        <taxon>Phrynocephalus</taxon>
    </lineage>
</organism>
<feature type="domain" description="Helicase C-terminal" evidence="4">
    <location>
        <begin position="112"/>
        <end position="273"/>
    </location>
</feature>
<protein>
    <recommendedName>
        <fullName evidence="4">Helicase C-terminal domain-containing protein</fullName>
    </recommendedName>
</protein>
<gene>
    <name evidence="5" type="ORF">JRQ81_007216</name>
</gene>
<dbReference type="SMART" id="SM00490">
    <property type="entry name" value="HELICc"/>
    <property type="match status" value="1"/>
</dbReference>
<feature type="region of interest" description="Disordered" evidence="3">
    <location>
        <begin position="552"/>
        <end position="572"/>
    </location>
</feature>
<evidence type="ECO:0000259" key="4">
    <source>
        <dbReference type="PROSITE" id="PS51194"/>
    </source>
</evidence>
<evidence type="ECO:0000256" key="2">
    <source>
        <dbReference type="ARBA" id="ARBA00022806"/>
    </source>
</evidence>
<dbReference type="GO" id="GO:0004386">
    <property type="term" value="F:helicase activity"/>
    <property type="evidence" value="ECO:0007669"/>
    <property type="project" value="UniProtKB-KW"/>
</dbReference>
<evidence type="ECO:0000256" key="3">
    <source>
        <dbReference type="SAM" id="MobiDB-lite"/>
    </source>
</evidence>
<feature type="compositionally biased region" description="Polar residues" evidence="3">
    <location>
        <begin position="772"/>
        <end position="783"/>
    </location>
</feature>
<feature type="region of interest" description="Disordered" evidence="3">
    <location>
        <begin position="827"/>
        <end position="847"/>
    </location>
</feature>
<dbReference type="GO" id="GO:0016787">
    <property type="term" value="F:hydrolase activity"/>
    <property type="evidence" value="ECO:0007669"/>
    <property type="project" value="UniProtKB-KW"/>
</dbReference>
<feature type="region of interest" description="Disordered" evidence="3">
    <location>
        <begin position="482"/>
        <end position="533"/>
    </location>
</feature>
<dbReference type="Gene3D" id="3.40.50.300">
    <property type="entry name" value="P-loop containing nucleotide triphosphate hydrolases"/>
    <property type="match status" value="1"/>
</dbReference>
<feature type="region of interest" description="Disordered" evidence="3">
    <location>
        <begin position="385"/>
        <end position="406"/>
    </location>
</feature>
<dbReference type="Pfam" id="PF00271">
    <property type="entry name" value="Helicase_C"/>
    <property type="match status" value="1"/>
</dbReference>
<comment type="caution">
    <text evidence="5">The sequence shown here is derived from an EMBL/GenBank/DDBJ whole genome shotgun (WGS) entry which is preliminary data.</text>
</comment>
<evidence type="ECO:0000313" key="5">
    <source>
        <dbReference type="EMBL" id="KAJ7310311.1"/>
    </source>
</evidence>
<proteinExistence type="predicted"/>